<dbReference type="KEGG" id="vg:917881"/>
<gene>
    <name evidence="2" type="primary">a099L</name>
</gene>
<reference evidence="2 3" key="4">
    <citation type="journal article" date="1996" name="Virology">
        <title>Analysis of 76 kb of the chlorella virus PBCV-1 330-kb genome: map positions 182 to 258.</title>
        <authorList>
            <person name="Kutish G.F."/>
            <person name="Li Y."/>
            <person name="Lu Z."/>
            <person name="Furuta M."/>
            <person name="Rock D.L."/>
            <person name="Van Etten J.L."/>
        </authorList>
    </citation>
    <scope>NUCLEOTIDE SEQUENCE [LARGE SCALE GENOMIC DNA]</scope>
</reference>
<dbReference type="Proteomes" id="UP000000862">
    <property type="component" value="Segment"/>
</dbReference>
<organism evidence="2 3">
    <name type="scientific">Paramecium bursaria Chlorella virus 1</name>
    <name type="common">PBCV-1</name>
    <dbReference type="NCBI Taxonomy" id="10506"/>
    <lineage>
        <taxon>Viruses</taxon>
        <taxon>Varidnaviria</taxon>
        <taxon>Bamfordvirae</taxon>
        <taxon>Nucleocytoviricota</taxon>
        <taxon>Megaviricetes</taxon>
        <taxon>Algavirales</taxon>
        <taxon>Phycodnaviridae</taxon>
        <taxon>Chlorovirus</taxon>
        <taxon>Chlorovirus vanettense</taxon>
    </lineage>
</organism>
<accession>Q84420</accession>
<reference evidence="2 3" key="1">
    <citation type="journal article" date="1995" name="Virology">
        <title>Analysis of 45 kb of DNA located at the left end of the chlorella virus PBCV-1 genome.</title>
        <authorList>
            <person name="Lu Z."/>
            <person name="Li Y."/>
            <person name="Zhang Y."/>
            <person name="Kutish G.F."/>
            <person name="Rock D.L."/>
            <person name="Van Etten J.L."/>
        </authorList>
    </citation>
    <scope>NUCLEOTIDE SEQUENCE [LARGE SCALE GENOMIC DNA]</scope>
</reference>
<reference evidence="2 3" key="3">
    <citation type="journal article" date="1996" name="Virology">
        <title>Analysis of 94 kb of the chlorella virus PBCV-1 330-kb genome: map positions 88 to 182.</title>
        <authorList>
            <person name="Lu Z."/>
            <person name="Li Y."/>
            <person name="Que Q."/>
            <person name="Kutish G.F."/>
            <person name="Rock D.L."/>
            <person name="Van Etten J.L."/>
        </authorList>
    </citation>
    <scope>NUCLEOTIDE SEQUENCE [LARGE SCALE GENOMIC DNA]</scope>
</reference>
<protein>
    <submittedName>
        <fullName evidence="2">Uncharacterized protein</fullName>
    </submittedName>
</protein>
<reference evidence="2 3" key="7">
    <citation type="journal article" date="2000" name="Virology">
        <title>Characterization of a beta-1,3-glucanase encoded by chlorella virus PBCV-1.</title>
        <authorList>
            <person name="Sun L."/>
            <person name="Gurnon J.R."/>
            <person name="Adams B.J."/>
            <person name="Graves M.V."/>
            <person name="Van Etten J.L."/>
        </authorList>
    </citation>
    <scope>NUCLEOTIDE SEQUENCE [LARGE SCALE GENOMIC DNA]</scope>
</reference>
<reference evidence="2 3" key="6">
    <citation type="journal article" date="1999" name="Virology">
        <title>Chlorella virus PBCV-1 encodes a functional homospermidine synthase.</title>
        <authorList>
            <person name="Kaiser A."/>
            <person name="Vollmert M."/>
            <person name="Tholl D."/>
            <person name="Graves M.V."/>
            <person name="Gurnon J.R."/>
            <person name="Xing W."/>
            <person name="Lisec A.D."/>
            <person name="Nickerson K.W."/>
            <person name="Van Etten J.L."/>
        </authorList>
    </citation>
    <scope>NUCLEOTIDE SEQUENCE [LARGE SCALE GENOMIC DNA]</scope>
</reference>
<evidence type="ECO:0000313" key="3">
    <source>
        <dbReference type="Proteomes" id="UP000000862"/>
    </source>
</evidence>
<sequence length="80" mass="8644">MDDAVNSSANNRGPPHICNEILLCPQSDPGANGRLLVSTASTPANVPKRHHCSNPGRNHTEKVNKCIKHKVKRPNILGSE</sequence>
<reference evidence="2 3" key="5">
    <citation type="journal article" date="1997" name="Virology">
        <title>Analysis of 74 kb of DNA located at the right end of the 330-kb chlorella virus PBCV-1 genome.</title>
        <authorList>
            <person name="Li Y."/>
            <person name="Lu Z."/>
            <person name="Sun L."/>
            <person name="Ropp S."/>
            <person name="Kutish G.F."/>
            <person name="Rock D.L."/>
            <person name="Van Etten J.L."/>
        </authorList>
    </citation>
    <scope>NUCLEOTIDE SEQUENCE [LARGE SCALE GENOMIC DNA]</scope>
</reference>
<name>Q84420_PBCV1</name>
<dbReference type="PIR" id="T17589">
    <property type="entry name" value="T17589"/>
</dbReference>
<dbReference type="RefSeq" id="NP_048447.1">
    <property type="nucleotide sequence ID" value="NC_000852.5"/>
</dbReference>
<evidence type="ECO:0000313" key="2">
    <source>
        <dbReference type="EMBL" id="AAC96467.1"/>
    </source>
</evidence>
<keyword evidence="3" id="KW-1185">Reference proteome</keyword>
<dbReference type="GeneID" id="917881"/>
<reference evidence="2 3" key="2">
    <citation type="journal article" date="1995" name="Virology">
        <title>Analysis of 43 kb of the Chlorella virus PBCV-1 330-kb genome: map positions 45 to 88.</title>
        <authorList>
            <person name="Li Y."/>
            <person name="Lu Z."/>
            <person name="Burbank D.E."/>
            <person name="Kutish G.F."/>
            <person name="Rock D.L."/>
            <person name="Van Etten J.L."/>
        </authorList>
    </citation>
    <scope>NUCLEOTIDE SEQUENCE [LARGE SCALE GENOMIC DNA]</scope>
</reference>
<evidence type="ECO:0000256" key="1">
    <source>
        <dbReference type="SAM" id="MobiDB-lite"/>
    </source>
</evidence>
<organismHost>
    <name type="scientific">Chlorella</name>
    <dbReference type="NCBI Taxonomy" id="3071"/>
</organismHost>
<proteinExistence type="predicted"/>
<dbReference type="EMBL" id="JF411744">
    <property type="protein sequence ID" value="AAC96467.1"/>
    <property type="molecule type" value="Genomic_DNA"/>
</dbReference>
<reference evidence="2 3" key="8">
    <citation type="journal article" date="2010" name="J. Virol.">
        <title>Microarray analysis of Paramecium bursaria chlorella virus 1 transcription.</title>
        <authorList>
            <person name="Yanai-Balser G.M."/>
            <person name="Duncan G.A."/>
            <person name="Eudy J.D."/>
            <person name="Wang D."/>
            <person name="Li X."/>
            <person name="Agarkova I.V."/>
            <person name="Dunigan D.D."/>
            <person name="Van Etten J.L."/>
        </authorList>
    </citation>
    <scope>NUCLEOTIDE SEQUENCE [LARGE SCALE GENOMIC DNA]</scope>
</reference>
<feature type="region of interest" description="Disordered" evidence="1">
    <location>
        <begin position="44"/>
        <end position="63"/>
    </location>
</feature>